<dbReference type="Pfam" id="PF00636">
    <property type="entry name" value="Ribonuclease_3"/>
    <property type="match status" value="1"/>
</dbReference>
<keyword evidence="2 8" id="KW-0694">RNA-binding</keyword>
<comment type="caution">
    <text evidence="11">The sequence shown here is derived from an EMBL/GenBank/DDBJ whole genome shotgun (WGS) entry which is preliminary data.</text>
</comment>
<evidence type="ECO:0000256" key="5">
    <source>
        <dbReference type="ARBA" id="ARBA00023274"/>
    </source>
</evidence>
<reference evidence="11" key="2">
    <citation type="submission" date="2021-01" db="EMBL/GenBank/DDBJ databases">
        <authorList>
            <person name="Schikora-Tamarit M.A."/>
        </authorList>
    </citation>
    <scope>NUCLEOTIDE SEQUENCE</scope>
    <source>
        <strain evidence="11">CBS2887</strain>
    </source>
</reference>
<dbReference type="GO" id="GO:0004525">
    <property type="term" value="F:ribonuclease III activity"/>
    <property type="evidence" value="ECO:0007669"/>
    <property type="project" value="InterPro"/>
</dbReference>
<dbReference type="GO" id="GO:0005739">
    <property type="term" value="C:mitochondrion"/>
    <property type="evidence" value="ECO:0007669"/>
    <property type="project" value="TreeGrafter"/>
</dbReference>
<keyword evidence="3" id="KW-0689">Ribosomal protein</keyword>
<dbReference type="PANTHER" id="PTHR11207">
    <property type="entry name" value="RIBONUCLEASE III"/>
    <property type="match status" value="1"/>
</dbReference>
<evidence type="ECO:0000256" key="3">
    <source>
        <dbReference type="ARBA" id="ARBA00022980"/>
    </source>
</evidence>
<dbReference type="SUPFAM" id="SSF69065">
    <property type="entry name" value="RNase III domain-like"/>
    <property type="match status" value="1"/>
</dbReference>
<evidence type="ECO:0000256" key="4">
    <source>
        <dbReference type="ARBA" id="ARBA00023128"/>
    </source>
</evidence>
<accession>A0A9P8QCS2</accession>
<dbReference type="OrthoDB" id="67027at2759"/>
<keyword evidence="12" id="KW-1185">Reference proteome</keyword>
<dbReference type="SMART" id="SM00535">
    <property type="entry name" value="RIBOc"/>
    <property type="match status" value="1"/>
</dbReference>
<dbReference type="SMART" id="SM00358">
    <property type="entry name" value="DSRM"/>
    <property type="match status" value="1"/>
</dbReference>
<dbReference type="GO" id="GO:0003725">
    <property type="term" value="F:double-stranded RNA binding"/>
    <property type="evidence" value="ECO:0007669"/>
    <property type="project" value="InterPro"/>
</dbReference>
<dbReference type="EMBL" id="JAEUBG010000970">
    <property type="protein sequence ID" value="KAH3687145.1"/>
    <property type="molecule type" value="Genomic_DNA"/>
</dbReference>
<dbReference type="PROSITE" id="PS50142">
    <property type="entry name" value="RNASE_3_2"/>
    <property type="match status" value="1"/>
</dbReference>
<dbReference type="Pfam" id="PF22892">
    <property type="entry name" value="DSRM_MRPL44"/>
    <property type="match status" value="1"/>
</dbReference>
<evidence type="ECO:0000313" key="12">
    <source>
        <dbReference type="Proteomes" id="UP000774326"/>
    </source>
</evidence>
<evidence type="ECO:0000256" key="6">
    <source>
        <dbReference type="ARBA" id="ARBA00024034"/>
    </source>
</evidence>
<comment type="subcellular location">
    <subcellularLocation>
        <location evidence="1">Mitochondrion</location>
    </subcellularLocation>
</comment>
<evidence type="ECO:0000259" key="10">
    <source>
        <dbReference type="PROSITE" id="PS50142"/>
    </source>
</evidence>
<dbReference type="Gene3D" id="1.10.1520.10">
    <property type="entry name" value="Ribonuclease III domain"/>
    <property type="match status" value="1"/>
</dbReference>
<comment type="similarity">
    <text evidence="6">Belongs to the ribonuclease III family. Mitochondrion-specific ribosomal protein mL44 subfamily.</text>
</comment>
<dbReference type="AlphaFoldDB" id="A0A9P8QCS2"/>
<evidence type="ECO:0000256" key="8">
    <source>
        <dbReference type="PROSITE-ProRule" id="PRU00266"/>
    </source>
</evidence>
<reference evidence="11" key="1">
    <citation type="journal article" date="2021" name="Open Biol.">
        <title>Shared evolutionary footprints suggest mitochondrial oxidative damage underlies multiple complex I losses in fungi.</title>
        <authorList>
            <person name="Schikora-Tamarit M.A."/>
            <person name="Marcet-Houben M."/>
            <person name="Nosek J."/>
            <person name="Gabaldon T."/>
        </authorList>
    </citation>
    <scope>NUCLEOTIDE SEQUENCE</scope>
    <source>
        <strain evidence="11">CBS2887</strain>
    </source>
</reference>
<dbReference type="GO" id="GO:0006396">
    <property type="term" value="P:RNA processing"/>
    <property type="evidence" value="ECO:0007669"/>
    <property type="project" value="InterPro"/>
</dbReference>
<dbReference type="CDD" id="cd00593">
    <property type="entry name" value="RIBOc"/>
    <property type="match status" value="1"/>
</dbReference>
<keyword evidence="4" id="KW-0496">Mitochondrion</keyword>
<evidence type="ECO:0000256" key="2">
    <source>
        <dbReference type="ARBA" id="ARBA00022884"/>
    </source>
</evidence>
<dbReference type="InterPro" id="IPR000999">
    <property type="entry name" value="RNase_III_dom"/>
</dbReference>
<evidence type="ECO:0000313" key="11">
    <source>
        <dbReference type="EMBL" id="KAH3687145.1"/>
    </source>
</evidence>
<evidence type="ECO:0000259" key="9">
    <source>
        <dbReference type="PROSITE" id="PS50137"/>
    </source>
</evidence>
<keyword evidence="5" id="KW-0687">Ribonucleoprotein</keyword>
<dbReference type="SUPFAM" id="SSF54768">
    <property type="entry name" value="dsRNA-binding domain-like"/>
    <property type="match status" value="1"/>
</dbReference>
<name>A0A9P8QCS2_WICPI</name>
<dbReference type="CDD" id="cd19873">
    <property type="entry name" value="DSRM_MRPL3_like"/>
    <property type="match status" value="1"/>
</dbReference>
<dbReference type="GO" id="GO:0003735">
    <property type="term" value="F:structural constituent of ribosome"/>
    <property type="evidence" value="ECO:0007669"/>
    <property type="project" value="TreeGrafter"/>
</dbReference>
<dbReference type="InterPro" id="IPR014720">
    <property type="entry name" value="dsRBD_dom"/>
</dbReference>
<proteinExistence type="inferred from homology"/>
<evidence type="ECO:0000256" key="7">
    <source>
        <dbReference type="ARBA" id="ARBA00035187"/>
    </source>
</evidence>
<dbReference type="PROSITE" id="PS50137">
    <property type="entry name" value="DS_RBD"/>
    <property type="match status" value="1"/>
</dbReference>
<sequence>MNSLIRTSARKSLRQFSTSSIKFNSQQIIASEEQALKSAPLVALHERLNLPSSYKLGTLAQALTCRSSYKQELAHNYGLNILGKNFLTYYVSEHILATYPRLPLPVLNAAVASYISSDSLYAVGKYAWGIESDDTTALSKYLNEEAKEHSLGKLRFLPISQTDEAGVTKLSSRDRKSIHPAAAYALGVRSIIGGLYLSTKSEEVTKKFIQDHILSRKLDISKMFEFEQPTRELSRLCERQNLEKPVARLISETGRKSDKPIFVMGIFSGENKLGESYGSSIREAKIRASVNALKNWYLYKPTTVSVPSDKDYKPSVVDHGIVIV</sequence>
<dbReference type="InterPro" id="IPR044443">
    <property type="entry name" value="Ribosomal_mL44_DSRM_fung"/>
</dbReference>
<dbReference type="PANTHER" id="PTHR11207:SF32">
    <property type="entry name" value="LARGE RIBOSOMAL SUBUNIT PROTEIN ML44"/>
    <property type="match status" value="1"/>
</dbReference>
<dbReference type="Gene3D" id="3.30.160.20">
    <property type="match status" value="1"/>
</dbReference>
<gene>
    <name evidence="11" type="ORF">WICPIJ_001860</name>
</gene>
<feature type="domain" description="DRBM" evidence="9">
    <location>
        <begin position="228"/>
        <end position="298"/>
    </location>
</feature>
<dbReference type="InterPro" id="IPR044444">
    <property type="entry name" value="Ribosomal_mL44_DSRM_metazoa"/>
</dbReference>
<evidence type="ECO:0000256" key="1">
    <source>
        <dbReference type="ARBA" id="ARBA00004173"/>
    </source>
</evidence>
<dbReference type="InterPro" id="IPR036389">
    <property type="entry name" value="RNase_III_sf"/>
</dbReference>
<dbReference type="Proteomes" id="UP000774326">
    <property type="component" value="Unassembled WGS sequence"/>
</dbReference>
<feature type="domain" description="RNase III" evidence="10">
    <location>
        <begin position="41"/>
        <end position="125"/>
    </location>
</feature>
<organism evidence="11 12">
    <name type="scientific">Wickerhamomyces pijperi</name>
    <name type="common">Yeast</name>
    <name type="synonym">Pichia pijperi</name>
    <dbReference type="NCBI Taxonomy" id="599730"/>
    <lineage>
        <taxon>Eukaryota</taxon>
        <taxon>Fungi</taxon>
        <taxon>Dikarya</taxon>
        <taxon>Ascomycota</taxon>
        <taxon>Saccharomycotina</taxon>
        <taxon>Saccharomycetes</taxon>
        <taxon>Phaffomycetales</taxon>
        <taxon>Wickerhamomycetaceae</taxon>
        <taxon>Wickerhamomyces</taxon>
    </lineage>
</organism>
<protein>
    <recommendedName>
        <fullName evidence="7">Large ribosomal subunit protein mL44</fullName>
    </recommendedName>
</protein>